<sequence length="460" mass="50569">MYRWVRQRHMMGLRGRNFLEAPWAGGVVLLVCVIAAMLLANLPATKLYYHHLLETDLSLMIHSPDGVIDWIFPRGMTVEKFINDGLMVIFFFAVGLEIKREIVCGQLSSARRAILPVLAAAGGMLVPAIFFTAFNHGTMAANGWGIPTATDIAFAIGILSMLGNRVPVSLKIFLTALAVADDLGAILVIALFYGGKVQITCLLVALVIMLGVYFMKQMGEKRMFSYLVPAFVVWGLFYYSGVHSTISGVAMALLIPMEPRYSKEYFAHKMRWLNALMLRAASHEDFPNEEQRFYLRRMHDLSSNSVGMSYRLEHGLAPYVTFLIMPVFALANAGVEITSLEYLNIFHYSPEIGSIGMGVFFGLVLGKPLGIFLASWGAVRTGLAELPEGATWRMLLAVACLGGIGFTMSLFVDSLAFTDPDLVDRGKIAILMGSLAAAVVGCLLILIFSGKNRRTRQGGR</sequence>
<protein>
    <recommendedName>
        <fullName evidence="6">Na(+)/H(+) antiporter NhaA</fullName>
    </recommendedName>
    <alternativeName>
        <fullName evidence="6">Sodium/proton antiporter NhaA</fullName>
    </alternativeName>
</protein>
<gene>
    <name evidence="6 7" type="primary">nhaA</name>
    <name evidence="7" type="ORF">F2Y13_11205</name>
</gene>
<evidence type="ECO:0000256" key="4">
    <source>
        <dbReference type="ARBA" id="ARBA00022989"/>
    </source>
</evidence>
<keyword evidence="5 6" id="KW-0472">Membrane</keyword>
<feature type="transmembrane region" description="Helical" evidence="6">
    <location>
        <begin position="391"/>
        <end position="412"/>
    </location>
</feature>
<dbReference type="PANTHER" id="PTHR30341:SF0">
    <property type="entry name" value="NA(+)_H(+) ANTIPORTER NHAA"/>
    <property type="match status" value="1"/>
</dbReference>
<dbReference type="EMBL" id="VVXK01000017">
    <property type="protein sequence ID" value="KAA2367661.1"/>
    <property type="molecule type" value="Genomic_DNA"/>
</dbReference>
<organism evidence="7 8">
    <name type="scientific">Alistipes shahii</name>
    <dbReference type="NCBI Taxonomy" id="328814"/>
    <lineage>
        <taxon>Bacteria</taxon>
        <taxon>Pseudomonadati</taxon>
        <taxon>Bacteroidota</taxon>
        <taxon>Bacteroidia</taxon>
        <taxon>Bacteroidales</taxon>
        <taxon>Rikenellaceae</taxon>
        <taxon>Alistipes</taxon>
    </lineage>
</organism>
<comment type="subcellular location">
    <subcellularLocation>
        <location evidence="1">Cell inner membrane</location>
        <topology evidence="1">Multi-pass membrane protein</topology>
    </subcellularLocation>
    <subcellularLocation>
        <location evidence="6">Cell membrane</location>
        <topology evidence="6">Multi-pass membrane protein</topology>
    </subcellularLocation>
</comment>
<keyword evidence="6" id="KW-0406">Ion transport</keyword>
<keyword evidence="6" id="KW-0915">Sodium</keyword>
<dbReference type="HAMAP" id="MF_01844">
    <property type="entry name" value="NhaA"/>
    <property type="match status" value="1"/>
</dbReference>
<feature type="transmembrane region" description="Helical" evidence="6">
    <location>
        <begin position="21"/>
        <end position="40"/>
    </location>
</feature>
<dbReference type="Pfam" id="PF06965">
    <property type="entry name" value="Na_H_antiport_1"/>
    <property type="match status" value="1"/>
</dbReference>
<comment type="similarity">
    <text evidence="6">Belongs to the NhaA Na(+)/H(+) (TC 2.A.33) antiporter family.</text>
</comment>
<evidence type="ECO:0000256" key="5">
    <source>
        <dbReference type="ARBA" id="ARBA00023136"/>
    </source>
</evidence>
<comment type="catalytic activity">
    <reaction evidence="6">
        <text>Na(+)(in) + 2 H(+)(out) = Na(+)(out) + 2 H(+)(in)</text>
        <dbReference type="Rhea" id="RHEA:29251"/>
        <dbReference type="ChEBI" id="CHEBI:15378"/>
        <dbReference type="ChEBI" id="CHEBI:29101"/>
    </reaction>
</comment>
<keyword evidence="6" id="KW-0813">Transport</keyword>
<evidence type="ECO:0000256" key="6">
    <source>
        <dbReference type="HAMAP-Rule" id="MF_01844"/>
    </source>
</evidence>
<name>A0A5B3G2H0_9BACT</name>
<dbReference type="GO" id="GO:0015385">
    <property type="term" value="F:sodium:proton antiporter activity"/>
    <property type="evidence" value="ECO:0007669"/>
    <property type="project" value="UniProtKB-UniRule"/>
</dbReference>
<dbReference type="InterPro" id="IPR004670">
    <property type="entry name" value="NhaA"/>
</dbReference>
<feature type="transmembrane region" description="Helical" evidence="6">
    <location>
        <begin position="144"/>
        <end position="163"/>
    </location>
</feature>
<proteinExistence type="inferred from homology"/>
<dbReference type="AlphaFoldDB" id="A0A5B3G2H0"/>
<reference evidence="7 8" key="1">
    <citation type="journal article" date="2019" name="Nat. Med.">
        <title>A library of human gut bacterial isolates paired with longitudinal multiomics data enables mechanistic microbiome research.</title>
        <authorList>
            <person name="Poyet M."/>
            <person name="Groussin M."/>
            <person name="Gibbons S.M."/>
            <person name="Avila-Pacheco J."/>
            <person name="Jiang X."/>
            <person name="Kearney S.M."/>
            <person name="Perrotta A.R."/>
            <person name="Berdy B."/>
            <person name="Zhao S."/>
            <person name="Lieberman T.D."/>
            <person name="Swanson P.K."/>
            <person name="Smith M."/>
            <person name="Roesemann S."/>
            <person name="Alexander J.E."/>
            <person name="Rich S.A."/>
            <person name="Livny J."/>
            <person name="Vlamakis H."/>
            <person name="Clish C."/>
            <person name="Bullock K."/>
            <person name="Deik A."/>
            <person name="Scott J."/>
            <person name="Pierce K.A."/>
            <person name="Xavier R.J."/>
            <person name="Alm E.J."/>
        </authorList>
    </citation>
    <scope>NUCLEOTIDE SEQUENCE [LARGE SCALE GENOMIC DNA]</scope>
    <source>
        <strain evidence="7 8">BIOML-A2</strain>
    </source>
</reference>
<evidence type="ECO:0000256" key="3">
    <source>
        <dbReference type="ARBA" id="ARBA00022692"/>
    </source>
</evidence>
<dbReference type="GO" id="GO:0005886">
    <property type="term" value="C:plasma membrane"/>
    <property type="evidence" value="ECO:0007669"/>
    <property type="project" value="UniProtKB-SubCell"/>
</dbReference>
<accession>A0A5B3G2H0</accession>
<evidence type="ECO:0000313" key="7">
    <source>
        <dbReference type="EMBL" id="KAA2367661.1"/>
    </source>
</evidence>
<evidence type="ECO:0000256" key="1">
    <source>
        <dbReference type="ARBA" id="ARBA00004429"/>
    </source>
</evidence>
<feature type="transmembrane region" description="Helical" evidence="6">
    <location>
        <begin position="170"/>
        <end position="191"/>
    </location>
</feature>
<feature type="transmembrane region" description="Helical" evidence="6">
    <location>
        <begin position="428"/>
        <end position="448"/>
    </location>
</feature>
<evidence type="ECO:0000256" key="2">
    <source>
        <dbReference type="ARBA" id="ARBA00022475"/>
    </source>
</evidence>
<dbReference type="InterPro" id="IPR023171">
    <property type="entry name" value="Na/H_antiporter_dom_sf"/>
</dbReference>
<dbReference type="Gene3D" id="1.20.1530.10">
    <property type="entry name" value="Na+/H+ antiporter like domain"/>
    <property type="match status" value="1"/>
</dbReference>
<comment type="caution">
    <text evidence="7">The sequence shown here is derived from an EMBL/GenBank/DDBJ whole genome shotgun (WGS) entry which is preliminary data.</text>
</comment>
<evidence type="ECO:0000313" key="8">
    <source>
        <dbReference type="Proteomes" id="UP000323567"/>
    </source>
</evidence>
<feature type="transmembrane region" description="Helical" evidence="6">
    <location>
        <begin position="316"/>
        <end position="335"/>
    </location>
</feature>
<keyword evidence="2 6" id="KW-1003">Cell membrane</keyword>
<dbReference type="NCBIfam" id="TIGR00773">
    <property type="entry name" value="NhaA"/>
    <property type="match status" value="1"/>
</dbReference>
<dbReference type="GO" id="GO:0006885">
    <property type="term" value="P:regulation of pH"/>
    <property type="evidence" value="ECO:0007669"/>
    <property type="project" value="UniProtKB-UniRule"/>
</dbReference>
<dbReference type="Proteomes" id="UP000323567">
    <property type="component" value="Unassembled WGS sequence"/>
</dbReference>
<keyword evidence="4 6" id="KW-1133">Transmembrane helix</keyword>
<feature type="transmembrane region" description="Helical" evidence="6">
    <location>
        <begin position="197"/>
        <end position="216"/>
    </location>
</feature>
<feature type="transmembrane region" description="Helical" evidence="6">
    <location>
        <begin position="355"/>
        <end position="379"/>
    </location>
</feature>
<dbReference type="PANTHER" id="PTHR30341">
    <property type="entry name" value="SODIUM ION/PROTON ANTIPORTER NHAA-RELATED"/>
    <property type="match status" value="1"/>
</dbReference>
<keyword evidence="6" id="KW-0050">Antiport</keyword>
<comment type="function">
    <text evidence="6">Na(+)/H(+) antiporter that extrudes sodium in exchange for external protons.</text>
</comment>
<keyword evidence="3 6" id="KW-0812">Transmembrane</keyword>
<feature type="transmembrane region" description="Helical" evidence="6">
    <location>
        <begin position="110"/>
        <end position="132"/>
    </location>
</feature>
<keyword evidence="6" id="KW-0739">Sodium transport</keyword>